<dbReference type="Proteomes" id="UP000199496">
    <property type="component" value="Unassembled WGS sequence"/>
</dbReference>
<dbReference type="CDD" id="cd05560">
    <property type="entry name" value="Xcc1710_like"/>
    <property type="match status" value="1"/>
</dbReference>
<name>A0A1H9A849_9GAMM</name>
<reference evidence="1 2" key="1">
    <citation type="submission" date="2016-10" db="EMBL/GenBank/DDBJ databases">
        <authorList>
            <person name="de Groot N.N."/>
        </authorList>
    </citation>
    <scope>NUCLEOTIDE SEQUENCE [LARGE SCALE GENOMIC DNA]</scope>
    <source>
        <strain evidence="1 2">B7-7</strain>
    </source>
</reference>
<gene>
    <name evidence="1" type="ORF">SAMN05421693_10486</name>
</gene>
<evidence type="ECO:0000313" key="2">
    <source>
        <dbReference type="Proteomes" id="UP000199496"/>
    </source>
</evidence>
<dbReference type="InterPro" id="IPR036748">
    <property type="entry name" value="MTH938-like_sf"/>
</dbReference>
<accession>A0A1H9A849</accession>
<dbReference type="STRING" id="867345.SAMN05421693_10486"/>
<dbReference type="Gene3D" id="3.40.1230.10">
    <property type="entry name" value="MTH938-like"/>
    <property type="match status" value="1"/>
</dbReference>
<dbReference type="InterPro" id="IPR007523">
    <property type="entry name" value="NDUFAF3/AAMDC"/>
</dbReference>
<proteinExistence type="predicted"/>
<dbReference type="AlphaFoldDB" id="A0A1H9A849"/>
<dbReference type="PANTHER" id="PTHR21192">
    <property type="entry name" value="NUCLEAR PROTEIN E3-3"/>
    <property type="match status" value="1"/>
</dbReference>
<dbReference type="Pfam" id="PF04430">
    <property type="entry name" value="DUF498"/>
    <property type="match status" value="1"/>
</dbReference>
<protein>
    <submittedName>
        <fullName evidence="1">Uncharacterized conserved protein, contains Mth938-like domain</fullName>
    </submittedName>
</protein>
<dbReference type="EMBL" id="FOFO01000004">
    <property type="protein sequence ID" value="SEP72623.1"/>
    <property type="molecule type" value="Genomic_DNA"/>
</dbReference>
<sequence>MKMTLEHAAGRHLITGHGPGWVRINQTCHRHNLVVMPDTLITDWAPTLTEALSAGSLAPVLARTPDIILLGTGPTRLTPDQGLLQQCMAQGIGLEIMDTPAACRTYNVIASEGRKVAAALVLPSD</sequence>
<keyword evidence="2" id="KW-1185">Reference proteome</keyword>
<organism evidence="1 2">
    <name type="scientific">Ectothiorhodospira magna</name>
    <dbReference type="NCBI Taxonomy" id="867345"/>
    <lineage>
        <taxon>Bacteria</taxon>
        <taxon>Pseudomonadati</taxon>
        <taxon>Pseudomonadota</taxon>
        <taxon>Gammaproteobacteria</taxon>
        <taxon>Chromatiales</taxon>
        <taxon>Ectothiorhodospiraceae</taxon>
        <taxon>Ectothiorhodospira</taxon>
    </lineage>
</organism>
<dbReference type="SUPFAM" id="SSF64076">
    <property type="entry name" value="MTH938-like"/>
    <property type="match status" value="1"/>
</dbReference>
<evidence type="ECO:0000313" key="1">
    <source>
        <dbReference type="EMBL" id="SEP72623.1"/>
    </source>
</evidence>
<dbReference type="RefSeq" id="WP_238375824.1">
    <property type="nucleotide sequence ID" value="NZ_FOFO01000004.1"/>
</dbReference>
<dbReference type="PANTHER" id="PTHR21192:SF2">
    <property type="entry name" value="NADH DEHYDROGENASE [UBIQUINONE] 1 ALPHA SUBCOMPLEX ASSEMBLY FACTOR 3"/>
    <property type="match status" value="1"/>
</dbReference>